<gene>
    <name evidence="2" type="ORF">SAMN02745702_00685</name>
</gene>
<feature type="domain" description="Putative heavy-metal chelation" evidence="1">
    <location>
        <begin position="135"/>
        <end position="216"/>
    </location>
</feature>
<evidence type="ECO:0000313" key="2">
    <source>
        <dbReference type="EMBL" id="SKA66796.1"/>
    </source>
</evidence>
<sequence>MTSLEKIQNIVRSRWEKEGILDEEIAVSARTLTVEEAIGNPERDDFPLQQGKERLMEARFRNSAGQAFTDHFGNFNGPLREIAEMPLQNSFRRAIFVATLNAVERELGHTTHTIHCKDGGPAKCSPQLAEHIREHYGPETKITQIGYQPSMIEELAKSFSMRVIDLDPDNIGTAKLGPTIEGPDTTQDAIDWADLLLVTGSTIANDTVDKFITDTPVLFYGTTISAAADIMGWDRFCCQSS</sequence>
<dbReference type="Pfam" id="PF04016">
    <property type="entry name" value="DUF364"/>
    <property type="match status" value="1"/>
</dbReference>
<dbReference type="Gene3D" id="3.40.50.11590">
    <property type="match status" value="1"/>
</dbReference>
<dbReference type="STRING" id="1121442.SAMN02745702_00685"/>
<proteinExistence type="predicted"/>
<dbReference type="Proteomes" id="UP000189733">
    <property type="component" value="Unassembled WGS sequence"/>
</dbReference>
<protein>
    <submittedName>
        <fullName evidence="2">Putative heavy-metal chelation</fullName>
    </submittedName>
</protein>
<dbReference type="AlphaFoldDB" id="A0A1T4VPB7"/>
<name>A0A1T4VPB7_9BACT</name>
<dbReference type="SUPFAM" id="SSF159713">
    <property type="entry name" value="Dhaf3308-like"/>
    <property type="match status" value="1"/>
</dbReference>
<evidence type="ECO:0000259" key="1">
    <source>
        <dbReference type="Pfam" id="PF04016"/>
    </source>
</evidence>
<reference evidence="2 3" key="1">
    <citation type="submission" date="2017-02" db="EMBL/GenBank/DDBJ databases">
        <authorList>
            <person name="Peterson S.W."/>
        </authorList>
    </citation>
    <scope>NUCLEOTIDE SEQUENCE [LARGE SCALE GENOMIC DNA]</scope>
    <source>
        <strain evidence="2 3">DSM 18034</strain>
    </source>
</reference>
<accession>A0A1T4VPB7</accession>
<dbReference type="OrthoDB" id="3596at2"/>
<dbReference type="InterPro" id="IPR007161">
    <property type="entry name" value="DUF364"/>
</dbReference>
<dbReference type="EMBL" id="FUYA01000002">
    <property type="protein sequence ID" value="SKA66796.1"/>
    <property type="molecule type" value="Genomic_DNA"/>
</dbReference>
<dbReference type="RefSeq" id="WP_078684312.1">
    <property type="nucleotide sequence ID" value="NZ_FUYA01000002.1"/>
</dbReference>
<organism evidence="2 3">
    <name type="scientific">Desulfobaculum bizertense DSM 18034</name>
    <dbReference type="NCBI Taxonomy" id="1121442"/>
    <lineage>
        <taxon>Bacteria</taxon>
        <taxon>Pseudomonadati</taxon>
        <taxon>Thermodesulfobacteriota</taxon>
        <taxon>Desulfovibrionia</taxon>
        <taxon>Desulfovibrionales</taxon>
        <taxon>Desulfovibrionaceae</taxon>
        <taxon>Desulfobaculum</taxon>
    </lineage>
</organism>
<evidence type="ECO:0000313" key="3">
    <source>
        <dbReference type="Proteomes" id="UP000189733"/>
    </source>
</evidence>
<keyword evidence="3" id="KW-1185">Reference proteome</keyword>